<keyword evidence="6 8" id="KW-0269">Exonuclease</keyword>
<keyword evidence="12" id="KW-1185">Reference proteome</keyword>
<dbReference type="EMBL" id="JAHCVJ010000003">
    <property type="protein sequence ID" value="MBT0664565.1"/>
    <property type="molecule type" value="Genomic_DNA"/>
</dbReference>
<accession>A0AAW4L4V6</accession>
<keyword evidence="7 8" id="KW-0694">RNA-binding</keyword>
<dbReference type="PANTHER" id="PTHR23355:SF9">
    <property type="entry name" value="DIS3-LIKE EXONUCLEASE 2"/>
    <property type="match status" value="1"/>
</dbReference>
<dbReference type="Proteomes" id="UP000811899">
    <property type="component" value="Unassembled WGS sequence"/>
</dbReference>
<evidence type="ECO:0000313" key="11">
    <source>
        <dbReference type="EMBL" id="MBT0664565.1"/>
    </source>
</evidence>
<dbReference type="InterPro" id="IPR013223">
    <property type="entry name" value="RNase_B_OB_dom"/>
</dbReference>
<comment type="similarity">
    <text evidence="8">Belongs to the RNR ribonuclease family. RNase R subfamily.</text>
</comment>
<evidence type="ECO:0000256" key="7">
    <source>
        <dbReference type="ARBA" id="ARBA00022884"/>
    </source>
</evidence>
<sequence length="765" mass="84983">MKPDREGVLQAIRENGGSMGYRDLASLFDIDRLRKKGFAAVLDRMVASGELVVLGGQRYSLADGEGTVTGKLAMHRDGYGFVTPDVGGSDIFVPARGLRGNLHGDIVEVAVVAQPGGKREGRVLKTIERGLKRIIGRYELLRGFGRVMSDDPRVSQEVIIPAKHAANAVNGQVVVAEITAYPLERKPAMGRIVEVLGWPDDPDVEVQTVIRKYELPNKFDKATLSEARSVGVIAEADLAGRTDLRGLTIVTIDGETARDFDDAVSVRREADGKVRLWVSIADVSHYVRPGSLLDREAYLRGTSVYFPDRCLPMLPETLSNGICSLNPQEDRLTLTAEMVFDKGGNRVDQAFYQSVIRSAARLTYTQVAEVLEEQKPETVKALAAVVDDLKLMEELARRLMELRRTRGSLDFDLPEPEIIIDITTGTTVSIARSTRNIAHRLIEEFMLAANEAVAGHLEQSGIPSLYRVHEPPVPEKIQAFSELAAGFGHHLVTEEGRVTGSELQRLLDGAIGKPEELMLNRVLLRSMKQARYAAENLGHFGLAAKTYTHFTSPIRRYPDLVVHRILKLKLAGNIAESTREELENTLPETGIHTSKRERVAMEAERELVELKRLQFMKQKVGEEFEGFIIGVTTSGFFVELNEFFVEGMVPVTGLKDDYYIHAEKQHALVGANTRRMFRIGDRVKVLVAAVSLEQRQIEFALLDHIPLQQTDAGWELDLPKPKRVAGKWPDARRGREGGRPTDKKAGKKTGNKKMAGNRKGRGKRR</sequence>
<dbReference type="GO" id="GO:0003723">
    <property type="term" value="F:RNA binding"/>
    <property type="evidence" value="ECO:0007669"/>
    <property type="project" value="UniProtKB-UniRule"/>
</dbReference>
<dbReference type="NCBIfam" id="TIGR00358">
    <property type="entry name" value="3_prime_RNase"/>
    <property type="match status" value="1"/>
</dbReference>
<feature type="region of interest" description="Disordered" evidence="9">
    <location>
        <begin position="718"/>
        <end position="765"/>
    </location>
</feature>
<proteinExistence type="inferred from homology"/>
<reference evidence="11 12" key="1">
    <citation type="submission" date="2021-05" db="EMBL/GenBank/DDBJ databases">
        <title>The draft genome of Geobacter pelophilus DSM 12255.</title>
        <authorList>
            <person name="Xu Z."/>
            <person name="Masuda Y."/>
            <person name="Itoh H."/>
            <person name="Senoo K."/>
        </authorList>
    </citation>
    <scope>NUCLEOTIDE SEQUENCE [LARGE SCALE GENOMIC DNA]</scope>
    <source>
        <strain evidence="11 12">DSM 12255</strain>
    </source>
</reference>
<dbReference type="InterPro" id="IPR050180">
    <property type="entry name" value="RNR_Ribonuclease"/>
</dbReference>
<evidence type="ECO:0000256" key="1">
    <source>
        <dbReference type="ARBA" id="ARBA00001849"/>
    </source>
</evidence>
<comment type="catalytic activity">
    <reaction evidence="1 8">
        <text>Exonucleolytic cleavage in the 3'- to 5'-direction to yield nucleoside 5'-phosphates.</text>
        <dbReference type="EC" id="3.1.13.1"/>
    </reaction>
</comment>
<dbReference type="SMART" id="SM00357">
    <property type="entry name" value="CSP"/>
    <property type="match status" value="1"/>
</dbReference>
<dbReference type="GO" id="GO:0006402">
    <property type="term" value="P:mRNA catabolic process"/>
    <property type="evidence" value="ECO:0007669"/>
    <property type="project" value="TreeGrafter"/>
</dbReference>
<dbReference type="PROSITE" id="PS01175">
    <property type="entry name" value="RIBONUCLEASE_II"/>
    <property type="match status" value="1"/>
</dbReference>
<dbReference type="InterPro" id="IPR004476">
    <property type="entry name" value="RNase_II/RNase_R"/>
</dbReference>
<keyword evidence="4 8" id="KW-0540">Nuclease</keyword>
<dbReference type="GO" id="GO:0008859">
    <property type="term" value="F:exoribonuclease II activity"/>
    <property type="evidence" value="ECO:0007669"/>
    <property type="project" value="UniProtKB-UniRule"/>
</dbReference>
<evidence type="ECO:0000256" key="2">
    <source>
        <dbReference type="ARBA" id="ARBA00004496"/>
    </source>
</evidence>
<dbReference type="SUPFAM" id="SSF50249">
    <property type="entry name" value="Nucleic acid-binding proteins"/>
    <property type="match status" value="3"/>
</dbReference>
<dbReference type="InterPro" id="IPR022966">
    <property type="entry name" value="RNase_II/R_CS"/>
</dbReference>
<comment type="function">
    <text evidence="8">3'-5' exoribonuclease that releases 5'-nucleoside monophosphates and is involved in maturation of structured RNAs.</text>
</comment>
<dbReference type="EC" id="3.1.13.1" evidence="8"/>
<organism evidence="11 12">
    <name type="scientific">Geoanaerobacter pelophilus</name>
    <dbReference type="NCBI Taxonomy" id="60036"/>
    <lineage>
        <taxon>Bacteria</taxon>
        <taxon>Pseudomonadati</taxon>
        <taxon>Thermodesulfobacteriota</taxon>
        <taxon>Desulfuromonadia</taxon>
        <taxon>Geobacterales</taxon>
        <taxon>Geobacteraceae</taxon>
        <taxon>Geoanaerobacter</taxon>
    </lineage>
</organism>
<feature type="compositionally biased region" description="Basic and acidic residues" evidence="9">
    <location>
        <begin position="729"/>
        <end position="744"/>
    </location>
</feature>
<dbReference type="PROSITE" id="PS50126">
    <property type="entry name" value="S1"/>
    <property type="match status" value="1"/>
</dbReference>
<dbReference type="CDD" id="cd04471">
    <property type="entry name" value="S1_RNase_R"/>
    <property type="match status" value="1"/>
</dbReference>
<dbReference type="Gene3D" id="2.40.50.140">
    <property type="entry name" value="Nucleic acid-binding proteins"/>
    <property type="match status" value="2"/>
</dbReference>
<keyword evidence="3 8" id="KW-0963">Cytoplasm</keyword>
<feature type="compositionally biased region" description="Basic residues" evidence="9">
    <location>
        <begin position="745"/>
        <end position="765"/>
    </location>
</feature>
<gene>
    <name evidence="8 11" type="primary">rnr</name>
    <name evidence="11" type="ORF">KI809_09665</name>
</gene>
<comment type="subcellular location">
    <subcellularLocation>
        <location evidence="2 8">Cytoplasm</location>
    </subcellularLocation>
</comment>
<dbReference type="InterPro" id="IPR003029">
    <property type="entry name" value="S1_domain"/>
</dbReference>
<evidence type="ECO:0000313" key="12">
    <source>
        <dbReference type="Proteomes" id="UP000811899"/>
    </source>
</evidence>
<evidence type="ECO:0000259" key="10">
    <source>
        <dbReference type="PROSITE" id="PS50126"/>
    </source>
</evidence>
<evidence type="ECO:0000256" key="6">
    <source>
        <dbReference type="ARBA" id="ARBA00022839"/>
    </source>
</evidence>
<dbReference type="InterPro" id="IPR040476">
    <property type="entry name" value="CSD2"/>
</dbReference>
<dbReference type="InterPro" id="IPR012340">
    <property type="entry name" value="NA-bd_OB-fold"/>
</dbReference>
<dbReference type="PANTHER" id="PTHR23355">
    <property type="entry name" value="RIBONUCLEASE"/>
    <property type="match status" value="1"/>
</dbReference>
<dbReference type="GO" id="GO:0005829">
    <property type="term" value="C:cytosol"/>
    <property type="evidence" value="ECO:0007669"/>
    <property type="project" value="UniProtKB-ARBA"/>
</dbReference>
<dbReference type="InterPro" id="IPR011805">
    <property type="entry name" value="RNase_R"/>
</dbReference>
<dbReference type="Pfam" id="PF00773">
    <property type="entry name" value="RNB"/>
    <property type="match status" value="1"/>
</dbReference>
<protein>
    <recommendedName>
        <fullName evidence="8">Ribonuclease R</fullName>
        <shortName evidence="8">RNase R</shortName>
        <ecNumber evidence="8">3.1.13.1</ecNumber>
    </recommendedName>
</protein>
<keyword evidence="5 8" id="KW-0378">Hydrolase</keyword>
<dbReference type="NCBIfam" id="TIGR02063">
    <property type="entry name" value="RNase_R"/>
    <property type="match status" value="1"/>
</dbReference>
<dbReference type="InterPro" id="IPR001900">
    <property type="entry name" value="RNase_II/R"/>
</dbReference>
<evidence type="ECO:0000256" key="3">
    <source>
        <dbReference type="ARBA" id="ARBA00022490"/>
    </source>
</evidence>
<name>A0AAW4L4V6_9BACT</name>
<evidence type="ECO:0000256" key="4">
    <source>
        <dbReference type="ARBA" id="ARBA00022722"/>
    </source>
</evidence>
<comment type="caution">
    <text evidence="11">The sequence shown here is derived from an EMBL/GenBank/DDBJ whole genome shotgun (WGS) entry which is preliminary data.</text>
</comment>
<evidence type="ECO:0000256" key="9">
    <source>
        <dbReference type="SAM" id="MobiDB-lite"/>
    </source>
</evidence>
<dbReference type="HAMAP" id="MF_01895">
    <property type="entry name" value="RNase_R"/>
    <property type="match status" value="1"/>
</dbReference>
<dbReference type="SMART" id="SM00955">
    <property type="entry name" value="RNB"/>
    <property type="match status" value="1"/>
</dbReference>
<dbReference type="InterPro" id="IPR011129">
    <property type="entry name" value="CSD"/>
</dbReference>
<dbReference type="Pfam" id="PF08206">
    <property type="entry name" value="OB_RNB"/>
    <property type="match status" value="1"/>
</dbReference>
<feature type="domain" description="S1 motif" evidence="10">
    <location>
        <begin position="621"/>
        <end position="702"/>
    </location>
</feature>
<dbReference type="Pfam" id="PF17876">
    <property type="entry name" value="CSD2"/>
    <property type="match status" value="1"/>
</dbReference>
<dbReference type="RefSeq" id="WP_214171328.1">
    <property type="nucleotide sequence ID" value="NZ_JAHCVJ010000003.1"/>
</dbReference>
<evidence type="ECO:0000256" key="8">
    <source>
        <dbReference type="HAMAP-Rule" id="MF_01895"/>
    </source>
</evidence>
<evidence type="ECO:0000256" key="5">
    <source>
        <dbReference type="ARBA" id="ARBA00022801"/>
    </source>
</evidence>
<dbReference type="AlphaFoldDB" id="A0AAW4L4V6"/>
<dbReference type="Pfam" id="PF00575">
    <property type="entry name" value="S1"/>
    <property type="match status" value="1"/>
</dbReference>
<dbReference type="SMART" id="SM00316">
    <property type="entry name" value="S1"/>
    <property type="match status" value="1"/>
</dbReference>